<dbReference type="CDD" id="cd08897">
    <property type="entry name" value="SRPBCC_CalC_Aha1-like_4"/>
    <property type="match status" value="1"/>
</dbReference>
<proteinExistence type="inferred from homology"/>
<evidence type="ECO:0000256" key="1">
    <source>
        <dbReference type="ARBA" id="ARBA00006817"/>
    </source>
</evidence>
<evidence type="ECO:0000313" key="3">
    <source>
        <dbReference type="EMBL" id="BBE16628.1"/>
    </source>
</evidence>
<dbReference type="RefSeq" id="WP_318349686.1">
    <property type="nucleotide sequence ID" value="NZ_AP018694.1"/>
</dbReference>
<comment type="similarity">
    <text evidence="1">Belongs to the AHA1 family.</text>
</comment>
<dbReference type="Pfam" id="PF08327">
    <property type="entry name" value="AHSA1"/>
    <property type="match status" value="1"/>
</dbReference>
<name>A0A5K7S4Z2_9BACT</name>
<gene>
    <name evidence="3" type="ORF">AQPE_0768</name>
</gene>
<dbReference type="Proteomes" id="UP001193389">
    <property type="component" value="Chromosome"/>
</dbReference>
<dbReference type="KEGG" id="anf:AQPE_0768"/>
<dbReference type="Gene3D" id="3.30.530.20">
    <property type="match status" value="1"/>
</dbReference>
<reference evidence="3" key="1">
    <citation type="journal article" date="2020" name="Int. J. Syst. Evol. Microbiol.">
        <title>Aquipluma nitroreducens gen. nov. sp. nov., a novel facultatively anaerobic bacterium isolated from a freshwater lake.</title>
        <authorList>
            <person name="Watanabe M."/>
            <person name="Kojima H."/>
            <person name="Fukui M."/>
        </authorList>
    </citation>
    <scope>NUCLEOTIDE SEQUENCE</scope>
    <source>
        <strain evidence="3">MeG22</strain>
    </source>
</reference>
<keyword evidence="4" id="KW-1185">Reference proteome</keyword>
<dbReference type="AlphaFoldDB" id="A0A5K7S4Z2"/>
<organism evidence="3 4">
    <name type="scientific">Aquipluma nitroreducens</name>
    <dbReference type="NCBI Taxonomy" id="2010828"/>
    <lineage>
        <taxon>Bacteria</taxon>
        <taxon>Pseudomonadati</taxon>
        <taxon>Bacteroidota</taxon>
        <taxon>Bacteroidia</taxon>
        <taxon>Marinilabiliales</taxon>
        <taxon>Prolixibacteraceae</taxon>
        <taxon>Aquipluma</taxon>
    </lineage>
</organism>
<dbReference type="InterPro" id="IPR023393">
    <property type="entry name" value="START-like_dom_sf"/>
</dbReference>
<feature type="domain" description="Activator of Hsp90 ATPase homologue 1/2-like C-terminal" evidence="2">
    <location>
        <begin position="16"/>
        <end position="138"/>
    </location>
</feature>
<accession>A0A5K7S4Z2</accession>
<dbReference type="EMBL" id="AP018694">
    <property type="protein sequence ID" value="BBE16628.1"/>
    <property type="molecule type" value="Genomic_DNA"/>
</dbReference>
<protein>
    <submittedName>
        <fullName evidence="3">Bll8152 protein</fullName>
    </submittedName>
</protein>
<evidence type="ECO:0000259" key="2">
    <source>
        <dbReference type="Pfam" id="PF08327"/>
    </source>
</evidence>
<evidence type="ECO:0000313" key="4">
    <source>
        <dbReference type="Proteomes" id="UP001193389"/>
    </source>
</evidence>
<dbReference type="InterPro" id="IPR013538">
    <property type="entry name" value="ASHA1/2-like_C"/>
</dbReference>
<dbReference type="SUPFAM" id="SSF55961">
    <property type="entry name" value="Bet v1-like"/>
    <property type="match status" value="1"/>
</dbReference>
<sequence length="141" mass="16207">MTTGKTIVTIETTVDAVVNRVWKCWTSPEHIIHWNNASDDWHTPWAENDFRVGGSFHSRMEAKDGSFGFDFAGAYNEIKQHETIKYTLFDGRKVHINFASGKDSTTIVENFEAEEENPIEMQKAGWQSILDNFKKYVESTI</sequence>